<sequence>MTSSEDLLLVSCMCLKVLPILLWPGSILSTVSTRRVFLHFSTCSLVLHDTCQLVSELTDSFFQAQRKLPHLSHSFQKL</sequence>
<evidence type="ECO:0000313" key="2">
    <source>
        <dbReference type="Proteomes" id="UP000268014"/>
    </source>
</evidence>
<dbReference type="Proteomes" id="UP000268014">
    <property type="component" value="Unassembled WGS sequence"/>
</dbReference>
<evidence type="ECO:0000313" key="3">
    <source>
        <dbReference type="WBParaSite" id="HPLM_0000222001-mRNA-1"/>
    </source>
</evidence>
<gene>
    <name evidence="1" type="ORF">HPLM_LOCUS2217</name>
</gene>
<evidence type="ECO:0000313" key="1">
    <source>
        <dbReference type="EMBL" id="VDO13571.1"/>
    </source>
</evidence>
<proteinExistence type="predicted"/>
<keyword evidence="2" id="KW-1185">Reference proteome</keyword>
<dbReference type="AlphaFoldDB" id="A0A0N4VY49"/>
<accession>A0A0N4VY49</accession>
<reference evidence="3" key="1">
    <citation type="submission" date="2017-02" db="UniProtKB">
        <authorList>
            <consortium name="WormBaseParasite"/>
        </authorList>
    </citation>
    <scope>IDENTIFICATION</scope>
</reference>
<dbReference type="WBParaSite" id="HPLM_0000222001-mRNA-1">
    <property type="protein sequence ID" value="HPLM_0000222001-mRNA-1"/>
    <property type="gene ID" value="HPLM_0000222001"/>
</dbReference>
<dbReference type="EMBL" id="UZAF01004123">
    <property type="protein sequence ID" value="VDO13571.1"/>
    <property type="molecule type" value="Genomic_DNA"/>
</dbReference>
<name>A0A0N4VY49_HAEPC</name>
<reference evidence="1 2" key="2">
    <citation type="submission" date="2018-11" db="EMBL/GenBank/DDBJ databases">
        <authorList>
            <consortium name="Pathogen Informatics"/>
        </authorList>
    </citation>
    <scope>NUCLEOTIDE SEQUENCE [LARGE SCALE GENOMIC DNA]</scope>
    <source>
        <strain evidence="1 2">MHpl1</strain>
    </source>
</reference>
<organism evidence="3">
    <name type="scientific">Haemonchus placei</name>
    <name type="common">Barber's pole worm</name>
    <dbReference type="NCBI Taxonomy" id="6290"/>
    <lineage>
        <taxon>Eukaryota</taxon>
        <taxon>Metazoa</taxon>
        <taxon>Ecdysozoa</taxon>
        <taxon>Nematoda</taxon>
        <taxon>Chromadorea</taxon>
        <taxon>Rhabditida</taxon>
        <taxon>Rhabditina</taxon>
        <taxon>Rhabditomorpha</taxon>
        <taxon>Strongyloidea</taxon>
        <taxon>Trichostrongylidae</taxon>
        <taxon>Haemonchus</taxon>
    </lineage>
</organism>
<protein>
    <submittedName>
        <fullName evidence="3">Secreted protein</fullName>
    </submittedName>
</protein>